<feature type="transmembrane region" description="Helical" evidence="1">
    <location>
        <begin position="66"/>
        <end position="90"/>
    </location>
</feature>
<dbReference type="AlphaFoldDB" id="A0A644ZK78"/>
<keyword evidence="1" id="KW-0812">Transmembrane</keyword>
<organism evidence="2">
    <name type="scientific">bioreactor metagenome</name>
    <dbReference type="NCBI Taxonomy" id="1076179"/>
    <lineage>
        <taxon>unclassified sequences</taxon>
        <taxon>metagenomes</taxon>
        <taxon>ecological metagenomes</taxon>
    </lineage>
</organism>
<accession>A0A644ZK78</accession>
<feature type="transmembrane region" description="Helical" evidence="1">
    <location>
        <begin position="222"/>
        <end position="242"/>
    </location>
</feature>
<proteinExistence type="predicted"/>
<feature type="transmembrane region" description="Helical" evidence="1">
    <location>
        <begin position="127"/>
        <end position="144"/>
    </location>
</feature>
<comment type="caution">
    <text evidence="2">The sequence shown here is derived from an EMBL/GenBank/DDBJ whole genome shotgun (WGS) entry which is preliminary data.</text>
</comment>
<evidence type="ECO:0000256" key="1">
    <source>
        <dbReference type="SAM" id="Phobius"/>
    </source>
</evidence>
<reference evidence="2" key="1">
    <citation type="submission" date="2019-08" db="EMBL/GenBank/DDBJ databases">
        <authorList>
            <person name="Kucharzyk K."/>
            <person name="Murdoch R.W."/>
            <person name="Higgins S."/>
            <person name="Loffler F."/>
        </authorList>
    </citation>
    <scope>NUCLEOTIDE SEQUENCE</scope>
</reference>
<dbReference type="EMBL" id="VSSQ01008192">
    <property type="protein sequence ID" value="MPM38164.1"/>
    <property type="molecule type" value="Genomic_DNA"/>
</dbReference>
<feature type="transmembrane region" description="Helical" evidence="1">
    <location>
        <begin position="156"/>
        <end position="178"/>
    </location>
</feature>
<gene>
    <name evidence="2" type="ORF">SDC9_84791</name>
</gene>
<feature type="transmembrane region" description="Helical" evidence="1">
    <location>
        <begin position="254"/>
        <end position="271"/>
    </location>
</feature>
<feature type="transmembrane region" description="Helical" evidence="1">
    <location>
        <begin position="198"/>
        <end position="215"/>
    </location>
</feature>
<evidence type="ECO:0000313" key="2">
    <source>
        <dbReference type="EMBL" id="MPM38164.1"/>
    </source>
</evidence>
<feature type="transmembrane region" description="Helical" evidence="1">
    <location>
        <begin position="97"/>
        <end position="121"/>
    </location>
</feature>
<keyword evidence="1" id="KW-1133">Transmembrane helix</keyword>
<name>A0A644ZK78_9ZZZZ</name>
<protein>
    <submittedName>
        <fullName evidence="2">Uncharacterized protein</fullName>
    </submittedName>
</protein>
<sequence>MIYVVTMVFFLLWSIWAIRKGCLSWHTIINLYMVTLLIVDVGDVSFDHWFNFYDIPTYLLNNPYDLYMGIIFSDGMIFPLIAIVFCYYSVRYRRPWVLSIVFALLLGIIEVGYVKLGYMVYYQWNHWLTPGIIFILCQVLACFSDRFVYYSPPIPYRLCLLSFVYGALEWPGAIMGGVMRLYNYRPHLFDNELADDRFTAVLFAVVMGGLIAYFAPRIRTRYKLAFFLSLGLLSTGFAFLMFERGWLIYHQWNHLLMSIRYIMPYILIYLYDSWESNYRQNGN</sequence>
<keyword evidence="1" id="KW-0472">Membrane</keyword>